<accession>A0A2N8P262</accession>
<protein>
    <recommendedName>
        <fullName evidence="2">DUF8094 domain-containing protein</fullName>
    </recommendedName>
</protein>
<evidence type="ECO:0000313" key="3">
    <source>
        <dbReference type="EMBL" id="MBB5121086.1"/>
    </source>
</evidence>
<dbReference type="Proteomes" id="UP000528608">
    <property type="component" value="Unassembled WGS sequence"/>
</dbReference>
<proteinExistence type="predicted"/>
<dbReference type="Pfam" id="PF26366">
    <property type="entry name" value="DUF8094"/>
    <property type="match status" value="1"/>
</dbReference>
<dbReference type="EMBL" id="LGUI01000001">
    <property type="protein sequence ID" value="PNE35110.1"/>
    <property type="molecule type" value="Genomic_DNA"/>
</dbReference>
<organism evidence="4 5">
    <name type="scientific">Streptomyces eurocidicus</name>
    <name type="common">Streptoverticillium eurocidicus</name>
    <dbReference type="NCBI Taxonomy" id="66423"/>
    <lineage>
        <taxon>Bacteria</taxon>
        <taxon>Bacillati</taxon>
        <taxon>Actinomycetota</taxon>
        <taxon>Actinomycetes</taxon>
        <taxon>Kitasatosporales</taxon>
        <taxon>Streptomycetaceae</taxon>
        <taxon>Streptomyces</taxon>
    </lineage>
</organism>
<comment type="caution">
    <text evidence="4">The sequence shown here is derived from an EMBL/GenBank/DDBJ whole genome shotgun (WGS) entry which is preliminary data.</text>
</comment>
<feature type="compositionally biased region" description="Low complexity" evidence="1">
    <location>
        <begin position="305"/>
        <end position="315"/>
    </location>
</feature>
<dbReference type="EMBL" id="JACHJF010000016">
    <property type="protein sequence ID" value="MBB5121086.1"/>
    <property type="molecule type" value="Genomic_DNA"/>
</dbReference>
<name>A0A2N8P262_STREU</name>
<evidence type="ECO:0000313" key="5">
    <source>
        <dbReference type="Proteomes" id="UP000235945"/>
    </source>
</evidence>
<reference evidence="5" key="2">
    <citation type="submission" date="2015-07" db="EMBL/GenBank/DDBJ databases">
        <authorList>
            <person name="Graham D.E."/>
            <person name="Giannone R.J."/>
            <person name="Gulvik C.A."/>
            <person name="Hettich R.L."/>
            <person name="Klingeman D.M."/>
            <person name="Mahan K.M."/>
            <person name="Parry R.J."/>
            <person name="Spain J.C."/>
        </authorList>
    </citation>
    <scope>NUCLEOTIDE SEQUENCE [LARGE SCALE GENOMIC DNA]</scope>
    <source>
        <strain evidence="5">ATCC 27428</strain>
    </source>
</reference>
<feature type="region of interest" description="Disordered" evidence="1">
    <location>
        <begin position="300"/>
        <end position="330"/>
    </location>
</feature>
<dbReference type="InterPro" id="IPR058407">
    <property type="entry name" value="DUF8094"/>
</dbReference>
<dbReference type="Proteomes" id="UP000235945">
    <property type="component" value="Unassembled WGS sequence"/>
</dbReference>
<sequence length="348" mass="37720">MRRRPPRRTLITTAALTALLTSGCVTVHGEREILPAVDRAEAPGILKRFTDGYNEAYRKLDPEAVDRVESGPLAEIGHADMRTQGALTPGGNPRYPSLVLDDARFTVPKQAGWPKFFVADTRSNRDRNRWLVVFLSDGPKDPWRAAYLSIVSPDRVPKFATDEDGYAEAVPVTAGRDTGLARDPAAVSRAYTDFLRTGEGGAFAPGPRTSGVREERDKLRRTPTFWTEFIDVPERAPDFPAPALRTEDGGALVFFTAHHRERRTMAKGLRPAVTDPRTRTLVTGELKTSVTYTRVSESAVRVPPAAGGKAAAGSEGKAGGKTAGKPAGDDGKIVFLNRIESVTAVKGE</sequence>
<reference evidence="4" key="1">
    <citation type="submission" date="2015-07" db="EMBL/GenBank/DDBJ databases">
        <authorList>
            <person name="Noorani M."/>
        </authorList>
    </citation>
    <scope>NUCLEOTIDE SEQUENCE [LARGE SCALE GENOMIC DNA]</scope>
    <source>
        <strain evidence="4">ATCC 27428</strain>
    </source>
</reference>
<gene>
    <name evidence="4" type="ORF">AF335_01575</name>
    <name evidence="3" type="ORF">FHS36_004538</name>
</gene>
<evidence type="ECO:0000256" key="1">
    <source>
        <dbReference type="SAM" id="MobiDB-lite"/>
    </source>
</evidence>
<feature type="domain" description="DUF8094" evidence="2">
    <location>
        <begin position="35"/>
        <end position="314"/>
    </location>
</feature>
<dbReference type="PROSITE" id="PS51257">
    <property type="entry name" value="PROKAR_LIPOPROTEIN"/>
    <property type="match status" value="1"/>
</dbReference>
<evidence type="ECO:0000313" key="6">
    <source>
        <dbReference type="Proteomes" id="UP000528608"/>
    </source>
</evidence>
<feature type="region of interest" description="Disordered" evidence="1">
    <location>
        <begin position="198"/>
        <end position="218"/>
    </location>
</feature>
<keyword evidence="5" id="KW-1185">Reference proteome</keyword>
<evidence type="ECO:0000313" key="4">
    <source>
        <dbReference type="EMBL" id="PNE35110.1"/>
    </source>
</evidence>
<dbReference type="AlphaFoldDB" id="A0A2N8P262"/>
<reference evidence="3 6" key="3">
    <citation type="submission" date="2020-08" db="EMBL/GenBank/DDBJ databases">
        <title>Genomic Encyclopedia of Type Strains, Phase III (KMG-III): the genomes of soil and plant-associated and newly described type strains.</title>
        <authorList>
            <person name="Whitman W."/>
        </authorList>
    </citation>
    <scope>NUCLEOTIDE SEQUENCE [LARGE SCALE GENOMIC DNA]</scope>
    <source>
        <strain evidence="3 6">CECT 3259</strain>
    </source>
</reference>
<evidence type="ECO:0000259" key="2">
    <source>
        <dbReference type="Pfam" id="PF26366"/>
    </source>
</evidence>